<dbReference type="InterPro" id="IPR016181">
    <property type="entry name" value="Acyl_CoA_acyltransferase"/>
</dbReference>
<dbReference type="STRING" id="39966.A0A369J5P9"/>
<dbReference type="SUPFAM" id="SSF55729">
    <property type="entry name" value="Acyl-CoA N-acyltransferases (Nat)"/>
    <property type="match status" value="1"/>
</dbReference>
<evidence type="ECO:0000313" key="3">
    <source>
        <dbReference type="Proteomes" id="UP000076154"/>
    </source>
</evidence>
<dbReference type="Pfam" id="PF00583">
    <property type="entry name" value="Acetyltransf_1"/>
    <property type="match status" value="1"/>
</dbReference>
<reference evidence="2" key="1">
    <citation type="submission" date="2018-04" db="EMBL/GenBank/DDBJ databases">
        <title>Whole genome sequencing of Hypsizygus marmoreus.</title>
        <authorList>
            <person name="Choi I.-G."/>
            <person name="Min B."/>
            <person name="Kim J.-G."/>
            <person name="Kim S."/>
            <person name="Oh Y.-L."/>
            <person name="Kong W.-S."/>
            <person name="Park H."/>
            <person name="Jeong J."/>
            <person name="Song E.-S."/>
        </authorList>
    </citation>
    <scope>NUCLEOTIDE SEQUENCE [LARGE SCALE GENOMIC DNA]</scope>
    <source>
        <strain evidence="2">51987-8</strain>
    </source>
</reference>
<name>A0A369J5P9_HYPMA</name>
<proteinExistence type="predicted"/>
<evidence type="ECO:0000259" key="1">
    <source>
        <dbReference type="Pfam" id="PF00583"/>
    </source>
</evidence>
<comment type="caution">
    <text evidence="2">The sequence shown here is derived from an EMBL/GenBank/DDBJ whole genome shotgun (WGS) entry which is preliminary data.</text>
</comment>
<dbReference type="CDD" id="cd04301">
    <property type="entry name" value="NAT_SF"/>
    <property type="match status" value="1"/>
</dbReference>
<accession>A0A369J5P9</accession>
<feature type="domain" description="N-acetyltransferase" evidence="1">
    <location>
        <begin position="66"/>
        <end position="122"/>
    </location>
</feature>
<dbReference type="OrthoDB" id="2019666at2759"/>
<dbReference type="Proteomes" id="UP000076154">
    <property type="component" value="Unassembled WGS sequence"/>
</dbReference>
<organism evidence="2 3">
    <name type="scientific">Hypsizygus marmoreus</name>
    <name type="common">White beech mushroom</name>
    <name type="synonym">Agaricus marmoreus</name>
    <dbReference type="NCBI Taxonomy" id="39966"/>
    <lineage>
        <taxon>Eukaryota</taxon>
        <taxon>Fungi</taxon>
        <taxon>Dikarya</taxon>
        <taxon>Basidiomycota</taxon>
        <taxon>Agaricomycotina</taxon>
        <taxon>Agaricomycetes</taxon>
        <taxon>Agaricomycetidae</taxon>
        <taxon>Agaricales</taxon>
        <taxon>Tricholomatineae</taxon>
        <taxon>Lyophyllaceae</taxon>
        <taxon>Hypsizygus</taxon>
    </lineage>
</organism>
<dbReference type="EMBL" id="LUEZ02000124">
    <property type="protein sequence ID" value="RDB16490.1"/>
    <property type="molecule type" value="Genomic_DNA"/>
</dbReference>
<keyword evidence="3" id="KW-1185">Reference proteome</keyword>
<gene>
    <name evidence="2" type="ORF">Hypma_002859</name>
</gene>
<protein>
    <recommendedName>
        <fullName evidence="1">N-acetyltransferase domain-containing protein</fullName>
    </recommendedName>
</protein>
<dbReference type="InParanoid" id="A0A369J5P9"/>
<dbReference type="Gene3D" id="3.40.630.30">
    <property type="match status" value="1"/>
</dbReference>
<sequence length="244" mass="26980">MSDEHYTYSVFTGHEIIEEQLKACAVLFSANYGAWSSEAPEHKYSLKEGFPVKMTPSKLREQLSLCHGDDILLCTCFVNGSLVGQAFATIWNYGDGVVCWITQLVVSSDHRRKGIATNMIRLIRGTRSRITAMGIASSHPAACMALTRSTGVAMRDIDLSFMKSHAHQIFSTTPVHYLKGSPLRGSLFNERDESGAVACVDTQFFVDHTEPLEAQAEFEAKHGVKWPLGKLLEGHEFVVIVKVG</sequence>
<dbReference type="InterPro" id="IPR000182">
    <property type="entry name" value="GNAT_dom"/>
</dbReference>
<dbReference type="GO" id="GO:0016747">
    <property type="term" value="F:acyltransferase activity, transferring groups other than amino-acyl groups"/>
    <property type="evidence" value="ECO:0007669"/>
    <property type="project" value="InterPro"/>
</dbReference>
<evidence type="ECO:0000313" key="2">
    <source>
        <dbReference type="EMBL" id="RDB16490.1"/>
    </source>
</evidence>
<dbReference type="AlphaFoldDB" id="A0A369J5P9"/>